<accession>A0ABP7M744</accession>
<dbReference type="Proteomes" id="UP001501727">
    <property type="component" value="Unassembled WGS sequence"/>
</dbReference>
<reference evidence="2" key="1">
    <citation type="journal article" date="2019" name="Int. J. Syst. Evol. Microbiol.">
        <title>The Global Catalogue of Microorganisms (GCM) 10K type strain sequencing project: providing services to taxonomists for standard genome sequencing and annotation.</title>
        <authorList>
            <consortium name="The Broad Institute Genomics Platform"/>
            <consortium name="The Broad Institute Genome Sequencing Center for Infectious Disease"/>
            <person name="Wu L."/>
            <person name="Ma J."/>
        </authorList>
    </citation>
    <scope>NUCLEOTIDE SEQUENCE [LARGE SCALE GENOMIC DNA]</scope>
    <source>
        <strain evidence="2">JCM 16916</strain>
    </source>
</reference>
<sequence>MIEAIQIAVDATQGNPAASPAAQPQTTMYEVGKFAEAYRGGGDVGNVGGTEAVAKPAEPSQGMRAFMSTMDNLNNGAEKIKTLSEAITTSNKDPSPSEMMALTMEAHKLLFKAELTSNVANRTSDGVQQLFRQQS</sequence>
<keyword evidence="2" id="KW-1185">Reference proteome</keyword>
<name>A0ABP7M744_9GAMM</name>
<gene>
    <name evidence="1" type="ORF">GCM10022229_03010</name>
</gene>
<comment type="caution">
    <text evidence="1">The sequence shown here is derived from an EMBL/GenBank/DDBJ whole genome shotgun (WGS) entry which is preliminary data.</text>
</comment>
<dbReference type="RefSeq" id="WP_344758148.1">
    <property type="nucleotide sequence ID" value="NZ_BAAAZU010000001.1"/>
</dbReference>
<dbReference type="EMBL" id="BAAAZU010000001">
    <property type="protein sequence ID" value="GAA3913618.1"/>
    <property type="molecule type" value="Genomic_DNA"/>
</dbReference>
<evidence type="ECO:0000313" key="1">
    <source>
        <dbReference type="EMBL" id="GAA3913618.1"/>
    </source>
</evidence>
<organism evidence="1 2">
    <name type="scientific">Luteimonas lutimaris</name>
    <dbReference type="NCBI Taxonomy" id="698645"/>
    <lineage>
        <taxon>Bacteria</taxon>
        <taxon>Pseudomonadati</taxon>
        <taxon>Pseudomonadota</taxon>
        <taxon>Gammaproteobacteria</taxon>
        <taxon>Lysobacterales</taxon>
        <taxon>Lysobacteraceae</taxon>
        <taxon>Luteimonas</taxon>
    </lineage>
</organism>
<evidence type="ECO:0000313" key="2">
    <source>
        <dbReference type="Proteomes" id="UP001501727"/>
    </source>
</evidence>
<evidence type="ECO:0008006" key="3">
    <source>
        <dbReference type="Google" id="ProtNLM"/>
    </source>
</evidence>
<proteinExistence type="predicted"/>
<protein>
    <recommendedName>
        <fullName evidence="3">EscI/YscI/HrpB family type III secretion system inner rod protein</fullName>
    </recommendedName>
</protein>